<protein>
    <submittedName>
        <fullName evidence="6">Uncharacterized protein</fullName>
    </submittedName>
</protein>
<feature type="compositionally biased region" description="Polar residues" evidence="3">
    <location>
        <begin position="379"/>
        <end position="393"/>
    </location>
</feature>
<reference evidence="6" key="1">
    <citation type="submission" date="2019-07" db="EMBL/GenBank/DDBJ databases">
        <authorList>
            <person name="Dittberner H."/>
        </authorList>
    </citation>
    <scope>NUCLEOTIDE SEQUENCE [LARGE SCALE GENOMIC DNA]</scope>
</reference>
<evidence type="ECO:0000256" key="3">
    <source>
        <dbReference type="SAM" id="MobiDB-lite"/>
    </source>
</evidence>
<dbReference type="InterPro" id="IPR015410">
    <property type="entry name" value="DUF1985"/>
</dbReference>
<evidence type="ECO:0000256" key="1">
    <source>
        <dbReference type="ARBA" id="ARBA00022670"/>
    </source>
</evidence>
<dbReference type="Pfam" id="PF09331">
    <property type="entry name" value="DUF1985"/>
    <property type="match status" value="1"/>
</dbReference>
<dbReference type="PANTHER" id="PTHR48449:SF2">
    <property type="entry name" value="UBIQUITIN-LIKE PROTEASE FAMILY PROFILE DOMAIN-CONTAINING PROTEIN"/>
    <property type="match status" value="1"/>
</dbReference>
<dbReference type="GO" id="GO:0008234">
    <property type="term" value="F:cysteine-type peptidase activity"/>
    <property type="evidence" value="ECO:0007669"/>
    <property type="project" value="InterPro"/>
</dbReference>
<evidence type="ECO:0000259" key="4">
    <source>
        <dbReference type="Pfam" id="PF02902"/>
    </source>
</evidence>
<dbReference type="GO" id="GO:0006508">
    <property type="term" value="P:proteolysis"/>
    <property type="evidence" value="ECO:0007669"/>
    <property type="project" value="UniProtKB-KW"/>
</dbReference>
<comment type="caution">
    <text evidence="6">The sequence shown here is derived from an EMBL/GenBank/DDBJ whole genome shotgun (WGS) entry which is preliminary data.</text>
</comment>
<accession>A0A565BJE7</accession>
<organism evidence="6 7">
    <name type="scientific">Arabis nemorensis</name>
    <dbReference type="NCBI Taxonomy" id="586526"/>
    <lineage>
        <taxon>Eukaryota</taxon>
        <taxon>Viridiplantae</taxon>
        <taxon>Streptophyta</taxon>
        <taxon>Embryophyta</taxon>
        <taxon>Tracheophyta</taxon>
        <taxon>Spermatophyta</taxon>
        <taxon>Magnoliopsida</taxon>
        <taxon>eudicotyledons</taxon>
        <taxon>Gunneridae</taxon>
        <taxon>Pentapetalae</taxon>
        <taxon>rosids</taxon>
        <taxon>malvids</taxon>
        <taxon>Brassicales</taxon>
        <taxon>Brassicaceae</taxon>
        <taxon>Arabideae</taxon>
        <taxon>Arabis</taxon>
    </lineage>
</organism>
<evidence type="ECO:0000313" key="7">
    <source>
        <dbReference type="Proteomes" id="UP000489600"/>
    </source>
</evidence>
<sequence length="623" mass="69124">MENPSLPLRMFADREEPVGDRVNCYFKFNFNPKSLLCSPIPQINRFTLTSKPEVTPYWFTLFGGEKLASLLRKSKNLSSELRVKYACLLLVDGLLCRRSSHMKIPKEHAEMIRNLDFFLNYLWGRHSFDMTMQCIKSRFVTQLAQSTVAVQGFMHTLQLLVLEAVPAASLVVDVISIIPTPRGEDSEIEDYSWAAEGDDSSVAHMENLINDGFVFSRHMFEGGQIGYGGSAAPKSKNPGKAKRKGKSKSSLDDSELVGSSTTKEARLHRSRDRVVSSNFKFKILQAVTVQIKTTVSECKTMIANSVRSDFEHVETRLDNKLENVVPVLVRQCLKSKDYDEVITDVLKNLCPSDGLFDEPGENVPEGTANSAGEDVSLGGPNQSGPGVSETVPVQNSTGDAEVNVVDVLLSLATNPKFIAICQRTKPTRELDFGAGHYLKDADLIAIPISIDPCRPDVMDSCVMVMRDLFLSGPNLASNVRADILPCGFVVALAKQFSKFKKISRKDSFEFDPNFVDAMRSSRLMPELDFICEMFPYVVRKSGVNNGMKNFSTKVISFKRDTSVVQAPSRADTGILSLLFIEAHVLGGIDKVYEVKTATLQERADQLVVDMYEHCCGDIDLSDN</sequence>
<feature type="compositionally biased region" description="Basic residues" evidence="3">
    <location>
        <begin position="237"/>
        <end position="247"/>
    </location>
</feature>
<dbReference type="Proteomes" id="UP000489600">
    <property type="component" value="Unassembled WGS sequence"/>
</dbReference>
<evidence type="ECO:0000256" key="2">
    <source>
        <dbReference type="ARBA" id="ARBA00022801"/>
    </source>
</evidence>
<dbReference type="PANTHER" id="PTHR48449">
    <property type="entry name" value="DUF1985 DOMAIN-CONTAINING PROTEIN"/>
    <property type="match status" value="1"/>
</dbReference>
<name>A0A565BJE7_9BRAS</name>
<feature type="region of interest" description="Disordered" evidence="3">
    <location>
        <begin position="227"/>
        <end position="269"/>
    </location>
</feature>
<keyword evidence="2" id="KW-0378">Hydrolase</keyword>
<feature type="domain" description="DUF1985" evidence="5">
    <location>
        <begin position="36"/>
        <end position="133"/>
    </location>
</feature>
<dbReference type="Pfam" id="PF02902">
    <property type="entry name" value="Peptidase_C48"/>
    <property type="match status" value="1"/>
</dbReference>
<dbReference type="EMBL" id="CABITT030000004">
    <property type="protein sequence ID" value="VVB01711.1"/>
    <property type="molecule type" value="Genomic_DNA"/>
</dbReference>
<keyword evidence="7" id="KW-1185">Reference proteome</keyword>
<evidence type="ECO:0000259" key="5">
    <source>
        <dbReference type="Pfam" id="PF09331"/>
    </source>
</evidence>
<dbReference type="OrthoDB" id="1114007at2759"/>
<proteinExistence type="predicted"/>
<gene>
    <name evidence="6" type="ORF">ANE_LOCUS12155</name>
</gene>
<dbReference type="AlphaFoldDB" id="A0A565BJE7"/>
<keyword evidence="1" id="KW-0645">Protease</keyword>
<dbReference type="InterPro" id="IPR003653">
    <property type="entry name" value="Peptidase_C48_C"/>
</dbReference>
<feature type="domain" description="Ubiquitin-like protease family profile" evidence="4">
    <location>
        <begin position="517"/>
        <end position="614"/>
    </location>
</feature>
<evidence type="ECO:0000313" key="6">
    <source>
        <dbReference type="EMBL" id="VVB01711.1"/>
    </source>
</evidence>
<feature type="region of interest" description="Disordered" evidence="3">
    <location>
        <begin position="356"/>
        <end position="393"/>
    </location>
</feature>